<reference evidence="1" key="2">
    <citation type="submission" date="2021-02" db="EMBL/GenBank/DDBJ databases">
        <authorList>
            <person name="Kimball J.A."/>
            <person name="Haas M.W."/>
            <person name="Macchietto M."/>
            <person name="Kono T."/>
            <person name="Duquette J."/>
            <person name="Shao M."/>
        </authorList>
    </citation>
    <scope>NUCLEOTIDE SEQUENCE</scope>
    <source>
        <tissue evidence="1">Fresh leaf tissue</tissue>
    </source>
</reference>
<evidence type="ECO:0000313" key="2">
    <source>
        <dbReference type="Proteomes" id="UP000729402"/>
    </source>
</evidence>
<accession>A0A8J5SEF2</accession>
<organism evidence="1 2">
    <name type="scientific">Zizania palustris</name>
    <name type="common">Northern wild rice</name>
    <dbReference type="NCBI Taxonomy" id="103762"/>
    <lineage>
        <taxon>Eukaryota</taxon>
        <taxon>Viridiplantae</taxon>
        <taxon>Streptophyta</taxon>
        <taxon>Embryophyta</taxon>
        <taxon>Tracheophyta</taxon>
        <taxon>Spermatophyta</taxon>
        <taxon>Magnoliopsida</taxon>
        <taxon>Liliopsida</taxon>
        <taxon>Poales</taxon>
        <taxon>Poaceae</taxon>
        <taxon>BOP clade</taxon>
        <taxon>Oryzoideae</taxon>
        <taxon>Oryzeae</taxon>
        <taxon>Zizaniinae</taxon>
        <taxon>Zizania</taxon>
    </lineage>
</organism>
<proteinExistence type="predicted"/>
<name>A0A8J5SEF2_ZIZPA</name>
<reference evidence="1" key="1">
    <citation type="journal article" date="2021" name="bioRxiv">
        <title>Whole Genome Assembly and Annotation of Northern Wild Rice, Zizania palustris L., Supports a Whole Genome Duplication in the Zizania Genus.</title>
        <authorList>
            <person name="Haas M."/>
            <person name="Kono T."/>
            <person name="Macchietto M."/>
            <person name="Millas R."/>
            <person name="McGilp L."/>
            <person name="Shao M."/>
            <person name="Duquette J."/>
            <person name="Hirsch C.N."/>
            <person name="Kimball J."/>
        </authorList>
    </citation>
    <scope>NUCLEOTIDE SEQUENCE</scope>
    <source>
        <tissue evidence="1">Fresh leaf tissue</tissue>
    </source>
</reference>
<gene>
    <name evidence="1" type="ORF">GUJ93_ZPchr0004g38408</name>
</gene>
<dbReference type="Proteomes" id="UP000729402">
    <property type="component" value="Unassembled WGS sequence"/>
</dbReference>
<keyword evidence="2" id="KW-1185">Reference proteome</keyword>
<evidence type="ECO:0000313" key="1">
    <source>
        <dbReference type="EMBL" id="KAG8064664.1"/>
    </source>
</evidence>
<dbReference type="OrthoDB" id="695655at2759"/>
<sequence length="71" mass="7468">MSIKTLLDLSEFSMEELIVQLKTTKEHCDFGGGSGSIANLNLMEDELDTRVAVNMQISGGGSSGQSKGSSS</sequence>
<comment type="caution">
    <text evidence="1">The sequence shown here is derived from an EMBL/GenBank/DDBJ whole genome shotgun (WGS) entry which is preliminary data.</text>
</comment>
<dbReference type="EMBL" id="JAAALK010000285">
    <property type="protein sequence ID" value="KAG8064664.1"/>
    <property type="molecule type" value="Genomic_DNA"/>
</dbReference>
<protein>
    <submittedName>
        <fullName evidence="1">Uncharacterized protein</fullName>
    </submittedName>
</protein>
<dbReference type="AlphaFoldDB" id="A0A8J5SEF2"/>